<organism evidence="8 9">
    <name type="scientific">Nyctiprogne leucopyga</name>
    <dbReference type="NCBI Taxonomy" id="382315"/>
    <lineage>
        <taxon>Eukaryota</taxon>
        <taxon>Metazoa</taxon>
        <taxon>Chordata</taxon>
        <taxon>Craniata</taxon>
        <taxon>Vertebrata</taxon>
        <taxon>Euteleostomi</taxon>
        <taxon>Archelosauria</taxon>
        <taxon>Archosauria</taxon>
        <taxon>Dinosauria</taxon>
        <taxon>Saurischia</taxon>
        <taxon>Theropoda</taxon>
        <taxon>Coelurosauria</taxon>
        <taxon>Aves</taxon>
        <taxon>Neognathae</taxon>
        <taxon>Neoaves</taxon>
        <taxon>Strisores</taxon>
        <taxon>Caprimulgiformes</taxon>
        <taxon>Caprimulgidae</taxon>
        <taxon>Chordeilinae</taxon>
        <taxon>Nyctiprogne</taxon>
    </lineage>
</organism>
<feature type="non-terminal residue" evidence="8">
    <location>
        <position position="56"/>
    </location>
</feature>
<evidence type="ECO:0000256" key="3">
    <source>
        <dbReference type="ARBA" id="ARBA00022771"/>
    </source>
</evidence>
<dbReference type="PANTHER" id="PTHR23235:SF142">
    <property type="entry name" value="ZINC FINGER PROTEIN 384"/>
    <property type="match status" value="1"/>
</dbReference>
<dbReference type="PANTHER" id="PTHR23235">
    <property type="entry name" value="KRUEPPEL-LIKE TRANSCRIPTION FACTOR"/>
    <property type="match status" value="1"/>
</dbReference>
<feature type="non-terminal residue" evidence="8">
    <location>
        <position position="1"/>
    </location>
</feature>
<dbReference type="FunFam" id="3.30.160.60:FF:002343">
    <property type="entry name" value="Zinc finger protein 33A"/>
    <property type="match status" value="1"/>
</dbReference>
<dbReference type="Proteomes" id="UP000551823">
    <property type="component" value="Unassembled WGS sequence"/>
</dbReference>
<evidence type="ECO:0000256" key="1">
    <source>
        <dbReference type="ARBA" id="ARBA00022723"/>
    </source>
</evidence>
<feature type="domain" description="C2H2-type" evidence="7">
    <location>
        <begin position="21"/>
        <end position="48"/>
    </location>
</feature>
<dbReference type="GO" id="GO:0000981">
    <property type="term" value="F:DNA-binding transcription factor activity, RNA polymerase II-specific"/>
    <property type="evidence" value="ECO:0007669"/>
    <property type="project" value="TreeGrafter"/>
</dbReference>
<feature type="domain" description="C2H2-type" evidence="7">
    <location>
        <begin position="1"/>
        <end position="20"/>
    </location>
</feature>
<dbReference type="InterPro" id="IPR036236">
    <property type="entry name" value="Znf_C2H2_sf"/>
</dbReference>
<dbReference type="SUPFAM" id="SSF57667">
    <property type="entry name" value="beta-beta-alpha zinc fingers"/>
    <property type="match status" value="1"/>
</dbReference>
<evidence type="ECO:0000256" key="4">
    <source>
        <dbReference type="ARBA" id="ARBA00022833"/>
    </source>
</evidence>
<dbReference type="Gene3D" id="3.30.160.60">
    <property type="entry name" value="Classic Zinc Finger"/>
    <property type="match status" value="3"/>
</dbReference>
<evidence type="ECO:0000259" key="7">
    <source>
        <dbReference type="PROSITE" id="PS50157"/>
    </source>
</evidence>
<dbReference type="SMART" id="SM00355">
    <property type="entry name" value="ZnF_C2H2"/>
    <property type="match status" value="1"/>
</dbReference>
<evidence type="ECO:0000256" key="2">
    <source>
        <dbReference type="ARBA" id="ARBA00022737"/>
    </source>
</evidence>
<protein>
    <submittedName>
        <fullName evidence="8">Z354B protein</fullName>
    </submittedName>
</protein>
<dbReference type="GO" id="GO:0000978">
    <property type="term" value="F:RNA polymerase II cis-regulatory region sequence-specific DNA binding"/>
    <property type="evidence" value="ECO:0007669"/>
    <property type="project" value="TreeGrafter"/>
</dbReference>
<proteinExistence type="predicted"/>
<dbReference type="InterPro" id="IPR013087">
    <property type="entry name" value="Znf_C2H2_type"/>
</dbReference>
<dbReference type="EMBL" id="VZZU01015574">
    <property type="protein sequence ID" value="NXW52956.1"/>
    <property type="molecule type" value="Genomic_DNA"/>
</dbReference>
<evidence type="ECO:0000313" key="8">
    <source>
        <dbReference type="EMBL" id="NXW52956.1"/>
    </source>
</evidence>
<evidence type="ECO:0000313" key="9">
    <source>
        <dbReference type="Proteomes" id="UP000551823"/>
    </source>
</evidence>
<accession>A0A7L4CRY3</accession>
<keyword evidence="9" id="KW-1185">Reference proteome</keyword>
<keyword evidence="3 6" id="KW-0863">Zinc-finger</keyword>
<dbReference type="Pfam" id="PF00096">
    <property type="entry name" value="zf-C2H2"/>
    <property type="match status" value="1"/>
</dbReference>
<name>A0A7L4CRY3_9AVES</name>
<reference evidence="8 9" key="1">
    <citation type="submission" date="2019-09" db="EMBL/GenBank/DDBJ databases">
        <title>Bird 10,000 Genomes (B10K) Project - Family phase.</title>
        <authorList>
            <person name="Zhang G."/>
        </authorList>
    </citation>
    <scope>NUCLEOTIDE SEQUENCE [LARGE SCALE GENOMIC DNA]</scope>
    <source>
        <strain evidence="8">B10K-DU-005-01</strain>
    </source>
</reference>
<keyword evidence="1" id="KW-0479">Metal-binding</keyword>
<dbReference type="PROSITE" id="PS50157">
    <property type="entry name" value="ZINC_FINGER_C2H2_2"/>
    <property type="match status" value="2"/>
</dbReference>
<evidence type="ECO:0000256" key="5">
    <source>
        <dbReference type="ARBA" id="ARBA00023242"/>
    </source>
</evidence>
<gene>
    <name evidence="8" type="primary">Znf354b_2</name>
    <name evidence="8" type="ORF">NYCLEU_R07157</name>
</gene>
<dbReference type="GO" id="GO:0008270">
    <property type="term" value="F:zinc ion binding"/>
    <property type="evidence" value="ECO:0007669"/>
    <property type="project" value="UniProtKB-KW"/>
</dbReference>
<keyword evidence="4" id="KW-0862">Zinc</keyword>
<keyword evidence="5" id="KW-0539">Nucleus</keyword>
<sequence>SFGQSSVLISHLRIHTGEKPFNCSYCGKSFRHSSALRCHQRIHTGEKPYKCGECGK</sequence>
<dbReference type="PROSITE" id="PS00028">
    <property type="entry name" value="ZINC_FINGER_C2H2_1"/>
    <property type="match status" value="1"/>
</dbReference>
<dbReference type="AlphaFoldDB" id="A0A7L4CRY3"/>
<keyword evidence="2" id="KW-0677">Repeat</keyword>
<comment type="caution">
    <text evidence="8">The sequence shown here is derived from an EMBL/GenBank/DDBJ whole genome shotgun (WGS) entry which is preliminary data.</text>
</comment>
<evidence type="ECO:0000256" key="6">
    <source>
        <dbReference type="PROSITE-ProRule" id="PRU00042"/>
    </source>
</evidence>